<dbReference type="AlphaFoldDB" id="A0ABD1U6R8"/>
<sequence length="211" mass="24382">MSRRRRTTKGMILGAGRLMGRIDCLGQRMDIAMGLKGFGMLMRMRIAMPMRKIMVRQGRKNMRVLRRMEILRKKKKLKMREKITARNILFNQFGKVEVELYPVNAACHKRKRNDDDDGGDEDEEDDDVVHYKRSECTVLHMKSDLDLLGSCSWLALLTGFVINALLVNDLVYLCLISFSMVLWELLTNSTPFKGRSTNMVAYAATMNRKPK</sequence>
<keyword evidence="1" id="KW-1133">Transmembrane helix</keyword>
<keyword evidence="1" id="KW-0812">Transmembrane</keyword>
<dbReference type="EMBL" id="JBFOLJ010000007">
    <property type="protein sequence ID" value="KAL2520711.1"/>
    <property type="molecule type" value="Genomic_DNA"/>
</dbReference>
<accession>A0ABD1U6R8</accession>
<proteinExistence type="predicted"/>
<evidence type="ECO:0000256" key="1">
    <source>
        <dbReference type="SAM" id="Phobius"/>
    </source>
</evidence>
<gene>
    <name evidence="2" type="ORF">Fot_24634</name>
</gene>
<name>A0ABD1U6R8_9LAMI</name>
<reference evidence="3" key="1">
    <citation type="submission" date="2024-07" db="EMBL/GenBank/DDBJ databases">
        <title>Two chromosome-level genome assemblies of Korean endemic species Abeliophyllum distichum and Forsythia ovata (Oleaceae).</title>
        <authorList>
            <person name="Jang H."/>
        </authorList>
    </citation>
    <scope>NUCLEOTIDE SEQUENCE [LARGE SCALE GENOMIC DNA]</scope>
</reference>
<feature type="transmembrane region" description="Helical" evidence="1">
    <location>
        <begin position="153"/>
        <end position="186"/>
    </location>
</feature>
<dbReference type="Proteomes" id="UP001604277">
    <property type="component" value="Unassembled WGS sequence"/>
</dbReference>
<keyword evidence="1" id="KW-0472">Membrane</keyword>
<keyword evidence="3" id="KW-1185">Reference proteome</keyword>
<evidence type="ECO:0000313" key="3">
    <source>
        <dbReference type="Proteomes" id="UP001604277"/>
    </source>
</evidence>
<organism evidence="2 3">
    <name type="scientific">Forsythia ovata</name>
    <dbReference type="NCBI Taxonomy" id="205694"/>
    <lineage>
        <taxon>Eukaryota</taxon>
        <taxon>Viridiplantae</taxon>
        <taxon>Streptophyta</taxon>
        <taxon>Embryophyta</taxon>
        <taxon>Tracheophyta</taxon>
        <taxon>Spermatophyta</taxon>
        <taxon>Magnoliopsida</taxon>
        <taxon>eudicotyledons</taxon>
        <taxon>Gunneridae</taxon>
        <taxon>Pentapetalae</taxon>
        <taxon>asterids</taxon>
        <taxon>lamiids</taxon>
        <taxon>Lamiales</taxon>
        <taxon>Oleaceae</taxon>
        <taxon>Forsythieae</taxon>
        <taxon>Forsythia</taxon>
    </lineage>
</organism>
<protein>
    <submittedName>
        <fullName evidence="2">Uncharacterized protein</fullName>
    </submittedName>
</protein>
<comment type="caution">
    <text evidence="2">The sequence shown here is derived from an EMBL/GenBank/DDBJ whole genome shotgun (WGS) entry which is preliminary data.</text>
</comment>
<evidence type="ECO:0000313" key="2">
    <source>
        <dbReference type="EMBL" id="KAL2520711.1"/>
    </source>
</evidence>